<dbReference type="Gene3D" id="3.90.226.10">
    <property type="entry name" value="2-enoyl-CoA Hydratase, Chain A, domain 1"/>
    <property type="match status" value="1"/>
</dbReference>
<sequence>MYLIRYLKWKENMLLNQSSQRNSLVLSLAISLALLSGCGGSGGGESNAVTNTKTTVTETTWVKGNFNSASSFAARCENPRSGASPITGEAYPDKAGSELLEKFWQRSFTNETYLWYQDVIDQDPNNFSLVEYFDQLKTMEVTDSGALKDQFHWMEPTSGVEERSQLGVTYGYGISYDRQQTQITPRKWVVKNVTPETQAALQGVSRGSTLLEIDGADFVNGTSQAELDTINAGLSSQVEGEEHIFKFADLNGSEYEVTLATAAISGVPVQIAKTIDTPQGKVGYFLFNTFGNATAEKDLFDSFTQFKEDNITDLVVDLRYNGGGFLALSSQLAYMVAGKEATQGKTYDRLIYNDKLSADNRNIGFYDTTIDLRRLIGGDSIISANQPLPTLDLSRVYVLTTGSSCSASESFMNSLRGIDVEVIQIGETTCGKPYGFVSEDNCGSTYFTVQFRGENHKGFGDYADGFIPATLPEAGKLAQVQGCPIKEDYLHALGDEQELLLSSALYYQVNNTCPEIAESVSLHTGSLHGVGVYNKSQQAIENSVEQRIKVRTPLQNAIIDDIYYDKFRNVGVKANAEK</sequence>
<keyword evidence="3" id="KW-1185">Reference proteome</keyword>
<feature type="domain" description="Tail specific protease" evidence="1">
    <location>
        <begin position="281"/>
        <end position="432"/>
    </location>
</feature>
<dbReference type="InterPro" id="IPR005151">
    <property type="entry name" value="Tail-specific_protease"/>
</dbReference>
<comment type="caution">
    <text evidence="2">The sequence shown here is derived from an EMBL/GenBank/DDBJ whole genome shotgun (WGS) entry which is preliminary data.</text>
</comment>
<name>A0ABN1LAS2_9GAMM</name>
<dbReference type="SUPFAM" id="SSF52096">
    <property type="entry name" value="ClpP/crotonase"/>
    <property type="match status" value="1"/>
</dbReference>
<gene>
    <name evidence="2" type="ORF">GCM10009111_28440</name>
</gene>
<protein>
    <submittedName>
        <fullName evidence="2">S41 family peptidase</fullName>
    </submittedName>
</protein>
<dbReference type="Proteomes" id="UP001500021">
    <property type="component" value="Unassembled WGS sequence"/>
</dbReference>
<organism evidence="2 3">
    <name type="scientific">Colwellia asteriadis</name>
    <dbReference type="NCBI Taxonomy" id="517723"/>
    <lineage>
        <taxon>Bacteria</taxon>
        <taxon>Pseudomonadati</taxon>
        <taxon>Pseudomonadota</taxon>
        <taxon>Gammaproteobacteria</taxon>
        <taxon>Alteromonadales</taxon>
        <taxon>Colwelliaceae</taxon>
        <taxon>Colwellia</taxon>
    </lineage>
</organism>
<dbReference type="Pfam" id="PF03572">
    <property type="entry name" value="Peptidase_S41"/>
    <property type="match status" value="1"/>
</dbReference>
<dbReference type="CDD" id="cd07561">
    <property type="entry name" value="Peptidase_S41_CPP_like"/>
    <property type="match status" value="1"/>
</dbReference>
<dbReference type="PANTHER" id="PTHR32060:SF30">
    <property type="entry name" value="CARBOXY-TERMINAL PROCESSING PROTEASE CTPA"/>
    <property type="match status" value="1"/>
</dbReference>
<reference evidence="2 3" key="1">
    <citation type="journal article" date="2019" name="Int. J. Syst. Evol. Microbiol.">
        <title>The Global Catalogue of Microorganisms (GCM) 10K type strain sequencing project: providing services to taxonomists for standard genome sequencing and annotation.</title>
        <authorList>
            <consortium name="The Broad Institute Genomics Platform"/>
            <consortium name="The Broad Institute Genome Sequencing Center for Infectious Disease"/>
            <person name="Wu L."/>
            <person name="Ma J."/>
        </authorList>
    </citation>
    <scope>NUCLEOTIDE SEQUENCE [LARGE SCALE GENOMIC DNA]</scope>
    <source>
        <strain evidence="2 3">JCM 15608</strain>
    </source>
</reference>
<dbReference type="PANTHER" id="PTHR32060">
    <property type="entry name" value="TAIL-SPECIFIC PROTEASE"/>
    <property type="match status" value="1"/>
</dbReference>
<evidence type="ECO:0000313" key="3">
    <source>
        <dbReference type="Proteomes" id="UP001500021"/>
    </source>
</evidence>
<dbReference type="InterPro" id="IPR029045">
    <property type="entry name" value="ClpP/crotonase-like_dom_sf"/>
</dbReference>
<dbReference type="EMBL" id="BAAAFA010000010">
    <property type="protein sequence ID" value="GAA0821443.1"/>
    <property type="molecule type" value="Genomic_DNA"/>
</dbReference>
<dbReference type="Gene3D" id="3.30.750.170">
    <property type="match status" value="1"/>
</dbReference>
<accession>A0ABN1LAS2</accession>
<proteinExistence type="predicted"/>
<dbReference type="InterPro" id="IPR036034">
    <property type="entry name" value="PDZ_sf"/>
</dbReference>
<dbReference type="Gene3D" id="2.30.42.10">
    <property type="match status" value="1"/>
</dbReference>
<evidence type="ECO:0000313" key="2">
    <source>
        <dbReference type="EMBL" id="GAA0821443.1"/>
    </source>
</evidence>
<evidence type="ECO:0000259" key="1">
    <source>
        <dbReference type="Pfam" id="PF03572"/>
    </source>
</evidence>